<gene>
    <name evidence="4" type="ORF">A3C16_01665</name>
</gene>
<evidence type="ECO:0000313" key="4">
    <source>
        <dbReference type="EMBL" id="OHA03157.1"/>
    </source>
</evidence>
<dbReference type="InterPro" id="IPR015421">
    <property type="entry name" value="PyrdxlP-dep_Trfase_major"/>
</dbReference>
<dbReference type="PROSITE" id="PS00600">
    <property type="entry name" value="AA_TRANSFER_CLASS_3"/>
    <property type="match status" value="1"/>
</dbReference>
<name>A0A1G2KUM6_9BACT</name>
<dbReference type="Gene3D" id="3.40.640.10">
    <property type="entry name" value="Type I PLP-dependent aspartate aminotransferase-like (Major domain)"/>
    <property type="match status" value="1"/>
</dbReference>
<evidence type="ECO:0000256" key="1">
    <source>
        <dbReference type="ARBA" id="ARBA00001933"/>
    </source>
</evidence>
<dbReference type="InterPro" id="IPR049704">
    <property type="entry name" value="Aminotrans_3_PPA_site"/>
</dbReference>
<protein>
    <recommendedName>
        <fullName evidence="6">Aminotransferase class III</fullName>
    </recommendedName>
</protein>
<dbReference type="Gene3D" id="3.90.1150.10">
    <property type="entry name" value="Aspartate Aminotransferase, domain 1"/>
    <property type="match status" value="1"/>
</dbReference>
<sequence>MAKDPHLFTYGAYPIYLAEGNGARVRDVDGHWYTDFQSSLGPAILGIAYPAVDAAVMRQLHHGVLFSLLHPLQNDLAKIVCDLVPCAERVRIFKTGSDATTGAVRIARACTGRDMIVSCHFHGWHDWYYATTSMNRGIPASVRKDIIEFTYNDSEGLEKILRAHKGTVAAVIMEPVHLDPPRRGFLKQVQSLAHRHGALLIFDEVVTGFRFSVGGAQEYFGVTPDLACFAKAIANGLPLGIVAGKKHIMDNTRDVITSTTFSEDALAIAAAIATLKELRRRPVIAHIWRMGAEFQNGFNALATQYAIPVVCAGFPPRLELSFSDYRGRKRLEIKAYFLQESAKRGVLFGNAIFMNYAHTRSDIKKALRICEEIFRTLADAHLGKRLVLEGEPTQELW</sequence>
<dbReference type="GO" id="GO:0008483">
    <property type="term" value="F:transaminase activity"/>
    <property type="evidence" value="ECO:0007669"/>
    <property type="project" value="InterPro"/>
</dbReference>
<keyword evidence="2 3" id="KW-0663">Pyridoxal phosphate</keyword>
<evidence type="ECO:0000256" key="3">
    <source>
        <dbReference type="RuleBase" id="RU003560"/>
    </source>
</evidence>
<dbReference type="InterPro" id="IPR015424">
    <property type="entry name" value="PyrdxlP-dep_Trfase"/>
</dbReference>
<dbReference type="PANTHER" id="PTHR43713:SF3">
    <property type="entry name" value="GLUTAMATE-1-SEMIALDEHYDE 2,1-AMINOMUTASE 1, CHLOROPLASTIC-RELATED"/>
    <property type="match status" value="1"/>
</dbReference>
<dbReference type="EMBL" id="MHQL01000020">
    <property type="protein sequence ID" value="OHA03157.1"/>
    <property type="molecule type" value="Genomic_DNA"/>
</dbReference>
<reference evidence="4 5" key="1">
    <citation type="journal article" date="2016" name="Nat. Commun.">
        <title>Thousands of microbial genomes shed light on interconnected biogeochemical processes in an aquifer system.</title>
        <authorList>
            <person name="Anantharaman K."/>
            <person name="Brown C.T."/>
            <person name="Hug L.A."/>
            <person name="Sharon I."/>
            <person name="Castelle C.J."/>
            <person name="Probst A.J."/>
            <person name="Thomas B.C."/>
            <person name="Singh A."/>
            <person name="Wilkins M.J."/>
            <person name="Karaoz U."/>
            <person name="Brodie E.L."/>
            <person name="Williams K.H."/>
            <person name="Hubbard S.S."/>
            <person name="Banfield J.F."/>
        </authorList>
    </citation>
    <scope>NUCLEOTIDE SEQUENCE [LARGE SCALE GENOMIC DNA]</scope>
</reference>
<dbReference type="Pfam" id="PF00202">
    <property type="entry name" value="Aminotran_3"/>
    <property type="match status" value="1"/>
</dbReference>
<dbReference type="SUPFAM" id="SSF53383">
    <property type="entry name" value="PLP-dependent transferases"/>
    <property type="match status" value="1"/>
</dbReference>
<comment type="similarity">
    <text evidence="3">Belongs to the class-III pyridoxal-phosphate-dependent aminotransferase family.</text>
</comment>
<dbReference type="InterPro" id="IPR005814">
    <property type="entry name" value="Aminotrans_3"/>
</dbReference>
<evidence type="ECO:0008006" key="6">
    <source>
        <dbReference type="Google" id="ProtNLM"/>
    </source>
</evidence>
<dbReference type="AlphaFoldDB" id="A0A1G2KUM6"/>
<dbReference type="InterPro" id="IPR015422">
    <property type="entry name" value="PyrdxlP-dep_Trfase_small"/>
</dbReference>
<evidence type="ECO:0000256" key="2">
    <source>
        <dbReference type="ARBA" id="ARBA00022898"/>
    </source>
</evidence>
<organism evidence="4 5">
    <name type="scientific">Candidatus Sungbacteria bacterium RIFCSPHIGHO2_02_FULL_51_29</name>
    <dbReference type="NCBI Taxonomy" id="1802273"/>
    <lineage>
        <taxon>Bacteria</taxon>
        <taxon>Candidatus Sungiibacteriota</taxon>
    </lineage>
</organism>
<dbReference type="Proteomes" id="UP000177811">
    <property type="component" value="Unassembled WGS sequence"/>
</dbReference>
<evidence type="ECO:0000313" key="5">
    <source>
        <dbReference type="Proteomes" id="UP000177811"/>
    </source>
</evidence>
<comment type="caution">
    <text evidence="4">The sequence shown here is derived from an EMBL/GenBank/DDBJ whole genome shotgun (WGS) entry which is preliminary data.</text>
</comment>
<dbReference type="GO" id="GO:0030170">
    <property type="term" value="F:pyridoxal phosphate binding"/>
    <property type="evidence" value="ECO:0007669"/>
    <property type="project" value="InterPro"/>
</dbReference>
<comment type="cofactor">
    <cofactor evidence="1">
        <name>pyridoxal 5'-phosphate</name>
        <dbReference type="ChEBI" id="CHEBI:597326"/>
    </cofactor>
</comment>
<proteinExistence type="inferred from homology"/>
<dbReference type="PANTHER" id="PTHR43713">
    <property type="entry name" value="GLUTAMATE-1-SEMIALDEHYDE 2,1-AMINOMUTASE"/>
    <property type="match status" value="1"/>
</dbReference>
<accession>A0A1G2KUM6</accession>